<sequence>MGMDMSQVKIPKRISTALIQSLSAGVVPRIGLEHIAVGRKEEIESLLGDLENVGAGGASFRFIVGRYGSGKSFLMQTLRNYAMERNYVVADVDLSPERRFTGTKGQGLATYRELLTNLSIKTRPDGGALTSILEKWIGAIQMEVMKDTGLRPQDNGFGEAVELKIFEAVNHMSGMVHGFDFANAVIAYWNGHRQADESQKAAALRWLRGEFATKTEAKAFLKVQMIIDDESWYDYLKLMAAFVAHIGYRGLIVFIDEGVNLYKISNSVARHSNYEKLLTMFNDTMQGKAQHLGILLGGTPQFVEDQRRGLYSYEALRSRLAESRFGQGGLRDLFGPIIRLQTLTHEEIFVLLKRLVEVHGQHYGYESRITDQEMLAFMQEVAGRMGADELLTPREVVRDFMGLLNILLQNPQISFSEVLYGPDFKLKAADQDPEQISQDDEYAEFTL</sequence>
<dbReference type="SUPFAM" id="SSF52540">
    <property type="entry name" value="P-loop containing nucleoside triphosphate hydrolases"/>
    <property type="match status" value="1"/>
</dbReference>
<evidence type="ECO:0000313" key="2">
    <source>
        <dbReference type="Proteomes" id="UP000054623"/>
    </source>
</evidence>
<name>A0A0W1JJE1_DESHA</name>
<dbReference type="InterPro" id="IPR021228">
    <property type="entry name" value="BrxD"/>
</dbReference>
<dbReference type="EMBL" id="LOCK01000018">
    <property type="protein sequence ID" value="KTE91828.1"/>
    <property type="molecule type" value="Genomic_DNA"/>
</dbReference>
<organism evidence="1 2">
    <name type="scientific">Desulfitobacterium hafniense</name>
    <name type="common">Desulfitobacterium frappieri</name>
    <dbReference type="NCBI Taxonomy" id="49338"/>
    <lineage>
        <taxon>Bacteria</taxon>
        <taxon>Bacillati</taxon>
        <taxon>Bacillota</taxon>
        <taxon>Clostridia</taxon>
        <taxon>Eubacteriales</taxon>
        <taxon>Desulfitobacteriaceae</taxon>
        <taxon>Desulfitobacterium</taxon>
    </lineage>
</organism>
<dbReference type="Gene3D" id="3.40.50.300">
    <property type="entry name" value="P-loop containing nucleotide triphosphate hydrolases"/>
    <property type="match status" value="1"/>
</dbReference>
<reference evidence="1 2" key="1">
    <citation type="submission" date="2015-12" db="EMBL/GenBank/DDBJ databases">
        <title>Draft Genome Sequence of Desulfitobacterium hafniense Strain DH, a Sulfate-reducing Bacterium Isolated from Paddy Soils.</title>
        <authorList>
            <person name="Bao P."/>
            <person name="Zhang X."/>
            <person name="Li G."/>
        </authorList>
    </citation>
    <scope>NUCLEOTIDE SEQUENCE [LARGE SCALE GENOMIC DNA]</scope>
    <source>
        <strain evidence="1 2">DH</strain>
    </source>
</reference>
<dbReference type="InterPro" id="IPR027417">
    <property type="entry name" value="P-loop_NTPase"/>
</dbReference>
<gene>
    <name evidence="1" type="ORF">AT727_20340</name>
</gene>
<protein>
    <submittedName>
        <fullName evidence="1">Biotin carboxylase</fullName>
    </submittedName>
</protein>
<dbReference type="Pfam" id="PF10923">
    <property type="entry name" value="BrxC_BrxD"/>
    <property type="match status" value="1"/>
</dbReference>
<comment type="caution">
    <text evidence="1">The sequence shown here is derived from an EMBL/GenBank/DDBJ whole genome shotgun (WGS) entry which is preliminary data.</text>
</comment>
<evidence type="ECO:0000313" key="1">
    <source>
        <dbReference type="EMBL" id="KTE91828.1"/>
    </source>
</evidence>
<accession>A0A0W1JJE1</accession>
<dbReference type="AlphaFoldDB" id="A0A0W1JJE1"/>
<dbReference type="Proteomes" id="UP000054623">
    <property type="component" value="Unassembled WGS sequence"/>
</dbReference>
<proteinExistence type="predicted"/>
<dbReference type="OrthoDB" id="9772976at2"/>